<dbReference type="InterPro" id="IPR013557">
    <property type="entry name" value="AntA/B_antirep"/>
</dbReference>
<organism evidence="3">
    <name type="scientific">mine drainage metagenome</name>
    <dbReference type="NCBI Taxonomy" id="410659"/>
    <lineage>
        <taxon>unclassified sequences</taxon>
        <taxon>metagenomes</taxon>
        <taxon>ecological metagenomes</taxon>
    </lineage>
</organism>
<accession>A0A1J5SPR3</accession>
<proteinExistence type="predicted"/>
<dbReference type="PANTHER" id="PTHR36180">
    <property type="entry name" value="DNA-BINDING PROTEIN-RELATED-RELATED"/>
    <property type="match status" value="1"/>
</dbReference>
<name>A0A1J5SPR3_9ZZZZ</name>
<evidence type="ECO:0000259" key="1">
    <source>
        <dbReference type="Pfam" id="PF03374"/>
    </source>
</evidence>
<evidence type="ECO:0000313" key="3">
    <source>
        <dbReference type="EMBL" id="OIR06016.1"/>
    </source>
</evidence>
<gene>
    <name evidence="3" type="ORF">GALL_118130</name>
</gene>
<dbReference type="EMBL" id="MLJW01000046">
    <property type="protein sequence ID" value="OIR06016.1"/>
    <property type="molecule type" value="Genomic_DNA"/>
</dbReference>
<feature type="domain" description="Antirepressor protein C-terminal" evidence="1">
    <location>
        <begin position="132"/>
        <end position="236"/>
    </location>
</feature>
<evidence type="ECO:0000259" key="2">
    <source>
        <dbReference type="Pfam" id="PF08346"/>
    </source>
</evidence>
<comment type="caution">
    <text evidence="3">The sequence shown here is derived from an EMBL/GenBank/DDBJ whole genome shotgun (WGS) entry which is preliminary data.</text>
</comment>
<reference evidence="3" key="1">
    <citation type="submission" date="2016-10" db="EMBL/GenBank/DDBJ databases">
        <title>Sequence of Gallionella enrichment culture.</title>
        <authorList>
            <person name="Poehlein A."/>
            <person name="Muehling M."/>
            <person name="Daniel R."/>
        </authorList>
    </citation>
    <scope>NUCLEOTIDE SEQUENCE</scope>
</reference>
<sequence>MVQTVDARELHAFLEVGKKFADWVNERIEKYGFVENLDFVVRFPKLGSGDNQQLGAFQPGANRKEYHLTLDMAKELSMVERNARGKLARQYFIECERRLKAQETAASLPSRLPRLQLLEIAIQAEQERLALEHRIEVIQPKADALDRISTAEGSMCISDAAKHLQIQPSRLFDWLSKNKWIFRRSKNKPWVAFQDCIRAGMIEQKVKTIERKDDTPILAEQALITPKGLARLSQIIESGTTSLLRKAVQEKIIH</sequence>
<dbReference type="PANTHER" id="PTHR36180:SF1">
    <property type="entry name" value="ANTA_ANTB ANTIREPRESSOR DOMAIN-CONTAINING PROTEIN"/>
    <property type="match status" value="1"/>
</dbReference>
<feature type="domain" description="AntA/AntB antirepressor" evidence="2">
    <location>
        <begin position="5"/>
        <end position="82"/>
    </location>
</feature>
<dbReference type="Pfam" id="PF08346">
    <property type="entry name" value="AntA"/>
    <property type="match status" value="1"/>
</dbReference>
<protein>
    <submittedName>
        <fullName evidence="3">Phage antirepressor protein KilAC domain protein</fullName>
    </submittedName>
</protein>
<dbReference type="InterPro" id="IPR005039">
    <property type="entry name" value="Ant_C"/>
</dbReference>
<dbReference type="AlphaFoldDB" id="A0A1J5SPR3"/>
<dbReference type="GO" id="GO:0003677">
    <property type="term" value="F:DNA binding"/>
    <property type="evidence" value="ECO:0007669"/>
    <property type="project" value="InterPro"/>
</dbReference>
<dbReference type="Pfam" id="PF03374">
    <property type="entry name" value="ANT"/>
    <property type="match status" value="1"/>
</dbReference>